<dbReference type="AlphaFoldDB" id="A0A1D1XX64"/>
<feature type="non-terminal residue" evidence="1">
    <location>
        <position position="134"/>
    </location>
</feature>
<gene>
    <name evidence="1" type="primary">AZI1_1</name>
    <name evidence="1" type="ORF">g.127789</name>
</gene>
<evidence type="ECO:0000313" key="1">
    <source>
        <dbReference type="EMBL" id="JAT46941.1"/>
    </source>
</evidence>
<sequence length="134" mass="14828">MRTLGLPQARVDLATMTHPRRNLRFVGGIDVDWASEHVMEAADWLAGGTEVVSEAANNDAYLGIYLDHYDDWLHPEVEEPEAPVVERVTILEAQLGTSETEARRLRGEVRTLRVALERAQHDDGGTSSSRAPAP</sequence>
<organism evidence="1">
    <name type="scientific">Anthurium amnicola</name>
    <dbReference type="NCBI Taxonomy" id="1678845"/>
    <lineage>
        <taxon>Eukaryota</taxon>
        <taxon>Viridiplantae</taxon>
        <taxon>Streptophyta</taxon>
        <taxon>Embryophyta</taxon>
        <taxon>Tracheophyta</taxon>
        <taxon>Spermatophyta</taxon>
        <taxon>Magnoliopsida</taxon>
        <taxon>Liliopsida</taxon>
        <taxon>Araceae</taxon>
        <taxon>Pothoideae</taxon>
        <taxon>Potheae</taxon>
        <taxon>Anthurium</taxon>
    </lineage>
</organism>
<dbReference type="EMBL" id="GDJX01020995">
    <property type="protein sequence ID" value="JAT46941.1"/>
    <property type="molecule type" value="Transcribed_RNA"/>
</dbReference>
<reference evidence="1" key="1">
    <citation type="submission" date="2015-07" db="EMBL/GenBank/DDBJ databases">
        <title>Transcriptome Assembly of Anthurium amnicola.</title>
        <authorList>
            <person name="Suzuki J."/>
        </authorList>
    </citation>
    <scope>NUCLEOTIDE SEQUENCE</scope>
</reference>
<protein>
    <submittedName>
        <fullName evidence="1">5-azacytidine-induced protein 1</fullName>
    </submittedName>
</protein>
<accession>A0A1D1XX64</accession>
<proteinExistence type="predicted"/>
<name>A0A1D1XX64_9ARAE</name>